<dbReference type="EMBL" id="JACNJD010000338">
    <property type="protein sequence ID" value="MBC8179023.1"/>
    <property type="molecule type" value="Genomic_DNA"/>
</dbReference>
<protein>
    <submittedName>
        <fullName evidence="3">NUDIX hydrolase</fullName>
    </submittedName>
</protein>
<keyword evidence="1 3" id="KW-0378">Hydrolase</keyword>
<evidence type="ECO:0000313" key="4">
    <source>
        <dbReference type="Proteomes" id="UP000650524"/>
    </source>
</evidence>
<proteinExistence type="predicted"/>
<gene>
    <name evidence="3" type="ORF">H8E19_16590</name>
</gene>
<feature type="domain" description="Nudix hydrolase" evidence="2">
    <location>
        <begin position="19"/>
        <end position="77"/>
    </location>
</feature>
<organism evidence="3 4">
    <name type="scientific">Candidatus Desulfacyla euxinica</name>
    <dbReference type="NCBI Taxonomy" id="2841693"/>
    <lineage>
        <taxon>Bacteria</taxon>
        <taxon>Deltaproteobacteria</taxon>
        <taxon>Candidatus Desulfacyla</taxon>
    </lineage>
</organism>
<evidence type="ECO:0000259" key="2">
    <source>
        <dbReference type="PROSITE" id="PS51462"/>
    </source>
</evidence>
<name>A0A8J6N240_9DELT</name>
<sequence length="77" mass="8556">MKDELLCPNCGKVVEKYRNPFPTVDIIIETGKQKGGIVLIKRKNPPFGWALPGGFVDYGESLESAAKREAEEETSMK</sequence>
<comment type="caution">
    <text evidence="3">The sequence shown here is derived from an EMBL/GenBank/DDBJ whole genome shotgun (WGS) entry which is preliminary data.</text>
</comment>
<dbReference type="PANTHER" id="PTHR43736:SF1">
    <property type="entry name" value="DIHYDRONEOPTERIN TRIPHOSPHATE DIPHOSPHATASE"/>
    <property type="match status" value="1"/>
</dbReference>
<evidence type="ECO:0000313" key="3">
    <source>
        <dbReference type="EMBL" id="MBC8179023.1"/>
    </source>
</evidence>
<dbReference type="PANTHER" id="PTHR43736">
    <property type="entry name" value="ADP-RIBOSE PYROPHOSPHATASE"/>
    <property type="match status" value="1"/>
</dbReference>
<dbReference type="AlphaFoldDB" id="A0A8J6N240"/>
<feature type="non-terminal residue" evidence="3">
    <location>
        <position position="77"/>
    </location>
</feature>
<dbReference type="Proteomes" id="UP000650524">
    <property type="component" value="Unassembled WGS sequence"/>
</dbReference>
<dbReference type="PRINTS" id="PR00502">
    <property type="entry name" value="NUDIXFAMILY"/>
</dbReference>
<dbReference type="PROSITE" id="PS51462">
    <property type="entry name" value="NUDIX"/>
    <property type="match status" value="1"/>
</dbReference>
<accession>A0A8J6N240</accession>
<dbReference type="InterPro" id="IPR020476">
    <property type="entry name" value="Nudix_hydrolase"/>
</dbReference>
<reference evidence="3 4" key="1">
    <citation type="submission" date="2020-08" db="EMBL/GenBank/DDBJ databases">
        <title>Bridging the membrane lipid divide: bacteria of the FCB group superphylum have the potential to synthesize archaeal ether lipids.</title>
        <authorList>
            <person name="Villanueva L."/>
            <person name="Von Meijenfeldt F.A.B."/>
            <person name="Westbye A.B."/>
            <person name="Yadav S."/>
            <person name="Hopmans E.C."/>
            <person name="Dutilh B.E."/>
            <person name="Sinninghe Damste J.S."/>
        </authorList>
    </citation>
    <scope>NUCLEOTIDE SEQUENCE [LARGE SCALE GENOMIC DNA]</scope>
    <source>
        <strain evidence="3">NIOZ-UU27</strain>
    </source>
</reference>
<dbReference type="Gene3D" id="3.90.79.10">
    <property type="entry name" value="Nucleoside Triphosphate Pyrophosphohydrolase"/>
    <property type="match status" value="1"/>
</dbReference>
<dbReference type="InterPro" id="IPR000086">
    <property type="entry name" value="NUDIX_hydrolase_dom"/>
</dbReference>
<dbReference type="CDD" id="cd18873">
    <property type="entry name" value="NUDIX_NadM_like"/>
    <property type="match status" value="1"/>
</dbReference>
<dbReference type="InterPro" id="IPR015797">
    <property type="entry name" value="NUDIX_hydrolase-like_dom_sf"/>
</dbReference>
<evidence type="ECO:0000256" key="1">
    <source>
        <dbReference type="ARBA" id="ARBA00022801"/>
    </source>
</evidence>
<dbReference type="GO" id="GO:0016787">
    <property type="term" value="F:hydrolase activity"/>
    <property type="evidence" value="ECO:0007669"/>
    <property type="project" value="UniProtKB-KW"/>
</dbReference>
<dbReference type="Pfam" id="PF00293">
    <property type="entry name" value="NUDIX"/>
    <property type="match status" value="1"/>
</dbReference>
<dbReference type="SUPFAM" id="SSF55811">
    <property type="entry name" value="Nudix"/>
    <property type="match status" value="1"/>
</dbReference>